<dbReference type="SUPFAM" id="SSF50475">
    <property type="entry name" value="FMN-binding split barrel"/>
    <property type="match status" value="1"/>
</dbReference>
<keyword evidence="1" id="KW-0732">Signal</keyword>
<evidence type="ECO:0000313" key="3">
    <source>
        <dbReference type="EMBL" id="KAF9537418.1"/>
    </source>
</evidence>
<evidence type="ECO:0000256" key="1">
    <source>
        <dbReference type="SAM" id="SignalP"/>
    </source>
</evidence>
<dbReference type="AlphaFoldDB" id="A0A9P6JY68"/>
<feature type="signal peptide" evidence="1">
    <location>
        <begin position="1"/>
        <end position="22"/>
    </location>
</feature>
<dbReference type="EMBL" id="JAAAXW010000406">
    <property type="protein sequence ID" value="KAF9537418.1"/>
    <property type="molecule type" value="Genomic_DNA"/>
</dbReference>
<keyword evidence="4" id="KW-1185">Reference proteome</keyword>
<evidence type="ECO:0000313" key="4">
    <source>
        <dbReference type="Proteomes" id="UP000723463"/>
    </source>
</evidence>
<organism evidence="3 4">
    <name type="scientific">Mortierella hygrophila</name>
    <dbReference type="NCBI Taxonomy" id="979708"/>
    <lineage>
        <taxon>Eukaryota</taxon>
        <taxon>Fungi</taxon>
        <taxon>Fungi incertae sedis</taxon>
        <taxon>Mucoromycota</taxon>
        <taxon>Mortierellomycotina</taxon>
        <taxon>Mortierellomycetes</taxon>
        <taxon>Mortierellales</taxon>
        <taxon>Mortierellaceae</taxon>
        <taxon>Mortierella</taxon>
    </lineage>
</organism>
<dbReference type="PANTHER" id="PTHR37273">
    <property type="entry name" value="CHROMOSOME 8, WHOLE GENOME SHOTGUN SEQUENCE"/>
    <property type="match status" value="1"/>
</dbReference>
<dbReference type="InterPro" id="IPR055343">
    <property type="entry name" value="CREG_beta-barrel"/>
</dbReference>
<proteinExistence type="predicted"/>
<dbReference type="Proteomes" id="UP000723463">
    <property type="component" value="Unassembled WGS sequence"/>
</dbReference>
<accession>A0A9P6JY68</accession>
<feature type="domain" description="CREG-like beta-barrel" evidence="2">
    <location>
        <begin position="41"/>
        <end position="208"/>
    </location>
</feature>
<dbReference type="Pfam" id="PF13883">
    <property type="entry name" value="CREG_beta-barrel"/>
    <property type="match status" value="1"/>
</dbReference>
<dbReference type="Gene3D" id="2.30.110.10">
    <property type="entry name" value="Electron Transport, Fmn-binding Protein, Chain A"/>
    <property type="match status" value="1"/>
</dbReference>
<comment type="caution">
    <text evidence="3">The sequence shown here is derived from an EMBL/GenBank/DDBJ whole genome shotgun (WGS) entry which is preliminary data.</text>
</comment>
<dbReference type="InterPro" id="IPR012349">
    <property type="entry name" value="Split_barrel_FMN-bd"/>
</dbReference>
<gene>
    <name evidence="3" type="ORF">EC957_008297</name>
</gene>
<dbReference type="PANTHER" id="PTHR37273:SF1">
    <property type="entry name" value="ADL397C-AP"/>
    <property type="match status" value="1"/>
</dbReference>
<reference evidence="3" key="1">
    <citation type="journal article" date="2020" name="Fungal Divers.">
        <title>Resolving the Mortierellaceae phylogeny through synthesis of multi-gene phylogenetics and phylogenomics.</title>
        <authorList>
            <person name="Vandepol N."/>
            <person name="Liber J."/>
            <person name="Desiro A."/>
            <person name="Na H."/>
            <person name="Kennedy M."/>
            <person name="Barry K."/>
            <person name="Grigoriev I.V."/>
            <person name="Miller A.N."/>
            <person name="O'Donnell K."/>
            <person name="Stajich J.E."/>
            <person name="Bonito G."/>
        </authorList>
    </citation>
    <scope>NUCLEOTIDE SEQUENCE</scope>
    <source>
        <strain evidence="3">NRRL 2591</strain>
    </source>
</reference>
<protein>
    <recommendedName>
        <fullName evidence="2">CREG-like beta-barrel domain-containing protein</fullName>
    </recommendedName>
</protein>
<sequence>MLSLRTLAVTFSLALLSATAMALPAPAAPCHGESVQAMGETREQAAGLARNLVKNTGVGTLMSIMNSSQKSAVEGYPFGSMDYYVDDCQDGGKPLMLLSHLQINVQNARSSNQISLAIRKLPGPGERGNPMVDPRVTLMGRLVPVEEAKQKKAEECFVAKHPEAKWWLPGAGFHDFKWYNFDIEEIYYIGGFGGIHYIGWIPVDTYYNADLSNSVKSARETVEEESESLGMMFRQQTMFA</sequence>
<evidence type="ECO:0000259" key="2">
    <source>
        <dbReference type="Pfam" id="PF13883"/>
    </source>
</evidence>
<name>A0A9P6JY68_9FUNG</name>
<feature type="chain" id="PRO_5040174628" description="CREG-like beta-barrel domain-containing protein" evidence="1">
    <location>
        <begin position="23"/>
        <end position="240"/>
    </location>
</feature>